<evidence type="ECO:0000313" key="2">
    <source>
        <dbReference type="EMBL" id="MBF9132838.1"/>
    </source>
</evidence>
<dbReference type="InterPro" id="IPR010982">
    <property type="entry name" value="Lambda_DNA-bd_dom_sf"/>
</dbReference>
<organism evidence="2 3">
    <name type="scientific">Plantactinospora alkalitolerans</name>
    <dbReference type="NCBI Taxonomy" id="2789879"/>
    <lineage>
        <taxon>Bacteria</taxon>
        <taxon>Bacillati</taxon>
        <taxon>Actinomycetota</taxon>
        <taxon>Actinomycetes</taxon>
        <taxon>Micromonosporales</taxon>
        <taxon>Micromonosporaceae</taxon>
        <taxon>Plantactinospora</taxon>
    </lineage>
</organism>
<reference evidence="2 3" key="1">
    <citation type="submission" date="2020-11" db="EMBL/GenBank/DDBJ databases">
        <title>A novel isolate from a Black sea contaminated sediment with potential to produce alkanes: Plantactinospora alkalitolerans sp. nov.</title>
        <authorList>
            <person name="Carro L."/>
            <person name="Veyisoglu A."/>
            <person name="Guven K."/>
            <person name="Schumann P."/>
            <person name="Klenk H.-P."/>
            <person name="Sahin N."/>
        </authorList>
    </citation>
    <scope>NUCLEOTIDE SEQUENCE [LARGE SCALE GENOMIC DNA]</scope>
    <source>
        <strain evidence="2 3">S1510</strain>
    </source>
</reference>
<dbReference type="SUPFAM" id="SSF47413">
    <property type="entry name" value="lambda repressor-like DNA-binding domains"/>
    <property type="match status" value="1"/>
</dbReference>
<dbReference type="RefSeq" id="WP_196204361.1">
    <property type="nucleotide sequence ID" value="NZ_JADPUN010000252.1"/>
</dbReference>
<dbReference type="CDD" id="cd00093">
    <property type="entry name" value="HTH_XRE"/>
    <property type="match status" value="1"/>
</dbReference>
<evidence type="ECO:0000313" key="3">
    <source>
        <dbReference type="Proteomes" id="UP000638560"/>
    </source>
</evidence>
<dbReference type="Pfam" id="PF19054">
    <property type="entry name" value="DUF5753"/>
    <property type="match status" value="1"/>
</dbReference>
<dbReference type="InterPro" id="IPR001387">
    <property type="entry name" value="Cro/C1-type_HTH"/>
</dbReference>
<dbReference type="Proteomes" id="UP000638560">
    <property type="component" value="Unassembled WGS sequence"/>
</dbReference>
<name>A0ABS0H2Z7_9ACTN</name>
<keyword evidence="3" id="KW-1185">Reference proteome</keyword>
<proteinExistence type="predicted"/>
<dbReference type="Gene3D" id="1.10.260.40">
    <property type="entry name" value="lambda repressor-like DNA-binding domains"/>
    <property type="match status" value="1"/>
</dbReference>
<dbReference type="InterPro" id="IPR043917">
    <property type="entry name" value="DUF5753"/>
</dbReference>
<dbReference type="EMBL" id="JADPUN010000252">
    <property type="protein sequence ID" value="MBF9132838.1"/>
    <property type="molecule type" value="Genomic_DNA"/>
</dbReference>
<comment type="caution">
    <text evidence="2">The sequence shown here is derived from an EMBL/GenBank/DDBJ whole genome shotgun (WGS) entry which is preliminary data.</text>
</comment>
<feature type="domain" description="HTH cro/C1-type" evidence="1">
    <location>
        <begin position="18"/>
        <end position="72"/>
    </location>
</feature>
<accession>A0ABS0H2Z7</accession>
<dbReference type="SMART" id="SM00530">
    <property type="entry name" value="HTH_XRE"/>
    <property type="match status" value="1"/>
</dbReference>
<dbReference type="Pfam" id="PF13560">
    <property type="entry name" value="HTH_31"/>
    <property type="match status" value="1"/>
</dbReference>
<gene>
    <name evidence="2" type="ORF">I0C86_28345</name>
</gene>
<protein>
    <submittedName>
        <fullName evidence="2">Helix-turn-helix domain-containing protein</fullName>
    </submittedName>
</protein>
<sequence length="285" mass="31997">MASIPSPTIRARRLRRELRRLREAAGLTAESVATELGWHRSKMIRVELGHSRVTQQNVQDLLRIYQPSAEDRETLSTLARQARLKGWWNAYGDVLPDDYIGFEAEAAAISTFQSLYVPGLLQTEEYARAIILAGRTTADPDEVDRRVAARTARKALLSRDVPPKLWIILDEAAVRRVVGGHRVMRAQNARLIEACGNPRIEIQILPFVAGAHAAMGGPFTILDYDDPVLDPTIVYVDNDATTALLEEEEQVARHRLVFDHLRAKALDPDESAEFLKRVADEYPSQ</sequence>
<evidence type="ECO:0000259" key="1">
    <source>
        <dbReference type="PROSITE" id="PS50943"/>
    </source>
</evidence>
<dbReference type="PROSITE" id="PS50943">
    <property type="entry name" value="HTH_CROC1"/>
    <property type="match status" value="1"/>
</dbReference>